<feature type="region of interest" description="Disordered" evidence="5">
    <location>
        <begin position="360"/>
        <end position="420"/>
    </location>
</feature>
<dbReference type="GO" id="GO:0006412">
    <property type="term" value="P:translation"/>
    <property type="evidence" value="ECO:0007669"/>
    <property type="project" value="TreeGrafter"/>
</dbReference>
<dbReference type="SMART" id="SM00316">
    <property type="entry name" value="S1"/>
    <property type="match status" value="4"/>
</dbReference>
<feature type="domain" description="S1 motif" evidence="6">
    <location>
        <begin position="288"/>
        <end position="357"/>
    </location>
</feature>
<evidence type="ECO:0000256" key="3">
    <source>
        <dbReference type="ARBA" id="ARBA00023274"/>
    </source>
</evidence>
<dbReference type="InterPro" id="IPR012340">
    <property type="entry name" value="NA-bd_OB-fold"/>
</dbReference>
<evidence type="ECO:0000256" key="1">
    <source>
        <dbReference type="ARBA" id="ARBA00006767"/>
    </source>
</evidence>
<keyword evidence="8" id="KW-1185">Reference proteome</keyword>
<proteinExistence type="inferred from homology"/>
<organism evidence="7 8">
    <name type="scientific">Secundilactobacillus silagei JCM 19001</name>
    <dbReference type="NCBI Taxonomy" id="1302250"/>
    <lineage>
        <taxon>Bacteria</taxon>
        <taxon>Bacillati</taxon>
        <taxon>Bacillota</taxon>
        <taxon>Bacilli</taxon>
        <taxon>Lactobacillales</taxon>
        <taxon>Lactobacillaceae</taxon>
        <taxon>Secundilactobacillus</taxon>
    </lineage>
</organism>
<sequence>MSENNSNDNNDLLNALNSIETVKVGDVVKAEVLAIDDDKQAIVGIEGTGIEGVVPQKELSTKPVSDINDVVKVGDTLDLVVISKIGSDKEGGSYLLSVRRLEARKVWDEIQKKYEAGETIEAPVTQVVKGGLVVDAGVRGFVPASMISDHFVEDLNQFKGQTLTFKIIEIEPSENRLILSHRALVEQEKAAKRDEIMSTLKAGETVTGKVARLTSFGAFVDLGGVDGLVHVSEIAYERVEKPSDVLKVGQEVKVKVLSVDPDRNRISLSIKQTLPEPWDGIEEKAPEGSVLEGTVKRLTSFGAFVEVFPGVEGLVHISQIAHEHIATPNDVLSTGETVKVKVLEVHPDAHRLALSIKALKEKPAGSEERHEQPKQQQRAPRKQAAPTQMSTDDDDEGFTLGDLVGDQLKNAQKKADSDNK</sequence>
<comment type="caution">
    <text evidence="7">The sequence shown here is derived from an EMBL/GenBank/DDBJ whole genome shotgun (WGS) entry which is preliminary data.</text>
</comment>
<protein>
    <submittedName>
        <fullName evidence="7">30S ribosomal protein S1</fullName>
    </submittedName>
</protein>
<dbReference type="Proteomes" id="UP000198402">
    <property type="component" value="Unassembled WGS sequence"/>
</dbReference>
<dbReference type="STRING" id="1302250.GCA_001313225_02011"/>
<dbReference type="Gene3D" id="2.40.50.140">
    <property type="entry name" value="Nucleic acid-binding proteins"/>
    <property type="match status" value="4"/>
</dbReference>
<dbReference type="GO" id="GO:0003735">
    <property type="term" value="F:structural constituent of ribosome"/>
    <property type="evidence" value="ECO:0007669"/>
    <property type="project" value="TreeGrafter"/>
</dbReference>
<dbReference type="RefSeq" id="WP_089137082.1">
    <property type="nucleotide sequence ID" value="NZ_BCMG01000011.1"/>
</dbReference>
<dbReference type="CDD" id="cd04465">
    <property type="entry name" value="S1_RPS1_repeat_ec2_hs2"/>
    <property type="match status" value="1"/>
</dbReference>
<gene>
    <name evidence="7" type="primary">rpsA</name>
    <name evidence="7" type="ORF">IWT126_02007</name>
</gene>
<dbReference type="PANTHER" id="PTHR10724">
    <property type="entry name" value="30S RIBOSOMAL PROTEIN S1"/>
    <property type="match status" value="1"/>
</dbReference>
<comment type="similarity">
    <text evidence="1">Belongs to the bacterial ribosomal protein bS1 family.</text>
</comment>
<evidence type="ECO:0000313" key="8">
    <source>
        <dbReference type="Proteomes" id="UP000198402"/>
    </source>
</evidence>
<dbReference type="GO" id="GO:0005840">
    <property type="term" value="C:ribosome"/>
    <property type="evidence" value="ECO:0007669"/>
    <property type="project" value="UniProtKB-KW"/>
</dbReference>
<dbReference type="FunFam" id="2.40.50.140:FF:000103">
    <property type="entry name" value="protein RRP5 homolog"/>
    <property type="match status" value="1"/>
</dbReference>
<dbReference type="EMBL" id="BCMG01000011">
    <property type="protein sequence ID" value="GAX01943.1"/>
    <property type="molecule type" value="Genomic_DNA"/>
</dbReference>
<dbReference type="NCBIfam" id="NF005208">
    <property type="entry name" value="PRK06676.1"/>
    <property type="match status" value="1"/>
</dbReference>
<dbReference type="PRINTS" id="PR00681">
    <property type="entry name" value="RIBOSOMALS1"/>
</dbReference>
<dbReference type="GO" id="GO:1990904">
    <property type="term" value="C:ribonucleoprotein complex"/>
    <property type="evidence" value="ECO:0007669"/>
    <property type="project" value="UniProtKB-KW"/>
</dbReference>
<evidence type="ECO:0000256" key="4">
    <source>
        <dbReference type="ARBA" id="ARBA00025604"/>
    </source>
</evidence>
<evidence type="ECO:0000313" key="7">
    <source>
        <dbReference type="EMBL" id="GAX01943.1"/>
    </source>
</evidence>
<feature type="compositionally biased region" description="Low complexity" evidence="5">
    <location>
        <begin position="374"/>
        <end position="386"/>
    </location>
</feature>
<dbReference type="FunFam" id="2.40.50.140:FF:000051">
    <property type="entry name" value="RNA-binding transcriptional accessory protein"/>
    <property type="match status" value="1"/>
</dbReference>
<feature type="domain" description="S1 motif" evidence="6">
    <location>
        <begin position="117"/>
        <end position="182"/>
    </location>
</feature>
<dbReference type="PANTHER" id="PTHR10724:SF7">
    <property type="entry name" value="SMALL RIBOSOMAL SUBUNIT PROTEIN BS1C"/>
    <property type="match status" value="1"/>
</dbReference>
<dbReference type="AlphaFoldDB" id="A0A1Z5IJJ6"/>
<accession>A0A1Z5IJJ6</accession>
<dbReference type="CDD" id="cd05688">
    <property type="entry name" value="S1_RPS1_repeat_ec3"/>
    <property type="match status" value="1"/>
</dbReference>
<dbReference type="SUPFAM" id="SSF50249">
    <property type="entry name" value="Nucleic acid-binding proteins"/>
    <property type="match status" value="4"/>
</dbReference>
<dbReference type="InterPro" id="IPR050437">
    <property type="entry name" value="Ribos_protein_bS1-like"/>
</dbReference>
<dbReference type="Pfam" id="PF00575">
    <property type="entry name" value="S1"/>
    <property type="match status" value="4"/>
</dbReference>
<reference evidence="7 8" key="1">
    <citation type="submission" date="2015-11" db="EMBL/GenBank/DDBJ databases">
        <title>Draft genome sequences of new species of the genus Lactobacillus isolated from orchardgrass silage.</title>
        <authorList>
            <person name="Tohno M."/>
            <person name="Tanizawa Y."/>
            <person name="Arita M."/>
        </authorList>
    </citation>
    <scope>NUCLEOTIDE SEQUENCE [LARGE SCALE GENOMIC DNA]</scope>
    <source>
        <strain evidence="7 8">IWT126</strain>
    </source>
</reference>
<feature type="compositionally biased region" description="Basic and acidic residues" evidence="5">
    <location>
        <begin position="360"/>
        <end position="373"/>
    </location>
</feature>
<feature type="domain" description="S1 motif" evidence="6">
    <location>
        <begin position="203"/>
        <end position="271"/>
    </location>
</feature>
<dbReference type="GO" id="GO:0003729">
    <property type="term" value="F:mRNA binding"/>
    <property type="evidence" value="ECO:0007669"/>
    <property type="project" value="TreeGrafter"/>
</dbReference>
<keyword evidence="3" id="KW-0687">Ribonucleoprotein</keyword>
<dbReference type="CDD" id="cd05687">
    <property type="entry name" value="S1_RPS1_repeat_ec1_hs1"/>
    <property type="match status" value="1"/>
</dbReference>
<name>A0A1Z5IJJ6_9LACO</name>
<comment type="function">
    <text evidence="4">Binds mRNA; thus facilitating recognition of the initiation point. It is needed to translate mRNA with a short Shine-Dalgarno (SD) purine-rich sequence.</text>
</comment>
<dbReference type="OrthoDB" id="9804077at2"/>
<feature type="domain" description="S1 motif" evidence="6">
    <location>
        <begin position="25"/>
        <end position="99"/>
    </location>
</feature>
<evidence type="ECO:0000259" key="6">
    <source>
        <dbReference type="PROSITE" id="PS50126"/>
    </source>
</evidence>
<evidence type="ECO:0000256" key="2">
    <source>
        <dbReference type="ARBA" id="ARBA00022980"/>
    </source>
</evidence>
<dbReference type="InterPro" id="IPR035104">
    <property type="entry name" value="Ribosomal_protein_S1-like"/>
</dbReference>
<dbReference type="GO" id="GO:0005737">
    <property type="term" value="C:cytoplasm"/>
    <property type="evidence" value="ECO:0007669"/>
    <property type="project" value="UniProtKB-ARBA"/>
</dbReference>
<dbReference type="InterPro" id="IPR003029">
    <property type="entry name" value="S1_domain"/>
</dbReference>
<dbReference type="PROSITE" id="PS50126">
    <property type="entry name" value="S1"/>
    <property type="match status" value="4"/>
</dbReference>
<keyword evidence="2 7" id="KW-0689">Ribosomal protein</keyword>
<evidence type="ECO:0000256" key="5">
    <source>
        <dbReference type="SAM" id="MobiDB-lite"/>
    </source>
</evidence>